<feature type="compositionally biased region" description="Basic and acidic residues" evidence="1">
    <location>
        <begin position="367"/>
        <end position="381"/>
    </location>
</feature>
<dbReference type="GO" id="GO:0070536">
    <property type="term" value="P:protein K63-linked deubiquitination"/>
    <property type="evidence" value="ECO:0007669"/>
    <property type="project" value="TreeGrafter"/>
</dbReference>
<dbReference type="Ensembl" id="ENSVURT00010027056.1">
    <property type="protein sequence ID" value="ENSVURP00010023773.1"/>
    <property type="gene ID" value="ENSVURG00010018216.1"/>
</dbReference>
<evidence type="ECO:0000256" key="2">
    <source>
        <dbReference type="SAM" id="SignalP"/>
    </source>
</evidence>
<dbReference type="PANTHER" id="PTHR31728">
    <property type="entry name" value="ABRAXAS FAMILY MEMBER"/>
    <property type="match status" value="1"/>
</dbReference>
<dbReference type="InterPro" id="IPR023239">
    <property type="entry name" value="BRISC_Abraxas1"/>
</dbReference>
<dbReference type="AlphaFoldDB" id="A0A4X2LIK2"/>
<evidence type="ECO:0000313" key="3">
    <source>
        <dbReference type="Ensembl" id="ENSVURP00010023773.1"/>
    </source>
</evidence>
<name>A0A4X2LIK2_VOMUR</name>
<reference evidence="4" key="1">
    <citation type="submission" date="2018-12" db="EMBL/GenBank/DDBJ databases">
        <authorList>
            <person name="Yazar S."/>
        </authorList>
    </citation>
    <scope>NUCLEOTIDE SEQUENCE [LARGE SCALE GENOMIC DNA]</scope>
</reference>
<dbReference type="InterPro" id="IPR023238">
    <property type="entry name" value="FAM175"/>
</dbReference>
<dbReference type="PRINTS" id="PR02051">
    <property type="entry name" value="PROTEINF175"/>
</dbReference>
<evidence type="ECO:0000256" key="1">
    <source>
        <dbReference type="SAM" id="MobiDB-lite"/>
    </source>
</evidence>
<dbReference type="PRINTS" id="PR02052">
    <property type="entry name" value="ABRAXAS"/>
</dbReference>
<organism evidence="3 4">
    <name type="scientific">Vombatus ursinus</name>
    <name type="common">Common wombat</name>
    <dbReference type="NCBI Taxonomy" id="29139"/>
    <lineage>
        <taxon>Eukaryota</taxon>
        <taxon>Metazoa</taxon>
        <taxon>Chordata</taxon>
        <taxon>Craniata</taxon>
        <taxon>Vertebrata</taxon>
        <taxon>Euteleostomi</taxon>
        <taxon>Mammalia</taxon>
        <taxon>Metatheria</taxon>
        <taxon>Diprotodontia</taxon>
        <taxon>Vombatidae</taxon>
        <taxon>Vombatus</taxon>
    </lineage>
</organism>
<reference evidence="3" key="2">
    <citation type="submission" date="2025-08" db="UniProtKB">
        <authorList>
            <consortium name="Ensembl"/>
        </authorList>
    </citation>
    <scope>IDENTIFICATION</scope>
</reference>
<dbReference type="PANTHER" id="PTHR31728:SF2">
    <property type="entry name" value="BRCA1-A COMPLEX SUBUNIT ABRAXAS 1"/>
    <property type="match status" value="1"/>
</dbReference>
<keyword evidence="4" id="KW-1185">Reference proteome</keyword>
<dbReference type="Pfam" id="PF21125">
    <property type="entry name" value="MPN_2A_DUB_like"/>
    <property type="match status" value="1"/>
</dbReference>
<sequence length="381" mass="43590">KRKGRLKGKKMSFVLVVLNLSYLRCPGRPLEGFLLGEMRETSKNNIMDSELSDVEVVYTVGENLTEICFHLPLFSFYNSLGKVNEQALKKIILGCEKNVIGWYKFRRNSHQLMTFRERNLHKNLQRHLSNQGLVFLLLTSHITTKNCSTHSLDHALHRLQDGLFHQVPLVVTNLGTLEQQGYKTVSDSCRSAAFGRTIHTYGSEFFNEDGTLKEVQKISELHVTMQEELKKIYTQVLDGEQLVENLKKDIKRLKEELATRKTPKTVVSAGRSGDPETQEDVLPCRQIARKCCNTEHKLNVVSELTLMQEDDGTRCQVKHKSLDFENQRPFKKAGVLQLQNQSLKRDDENSDREKVLTGSTETDEDAEKAKDSIEHPESPTF</sequence>
<accession>A0A4X2LIK2</accession>
<evidence type="ECO:0000313" key="4">
    <source>
        <dbReference type="Proteomes" id="UP000314987"/>
    </source>
</evidence>
<dbReference type="STRING" id="29139.ENSVURP00010023773"/>
<feature type="region of interest" description="Disordered" evidence="1">
    <location>
        <begin position="339"/>
        <end position="381"/>
    </location>
</feature>
<feature type="signal peptide" evidence="2">
    <location>
        <begin position="1"/>
        <end position="27"/>
    </location>
</feature>
<dbReference type="Proteomes" id="UP000314987">
    <property type="component" value="Unassembled WGS sequence"/>
</dbReference>
<reference evidence="3" key="3">
    <citation type="submission" date="2025-09" db="UniProtKB">
        <authorList>
            <consortium name="Ensembl"/>
        </authorList>
    </citation>
    <scope>IDENTIFICATION</scope>
</reference>
<feature type="compositionally biased region" description="Basic and acidic residues" evidence="1">
    <location>
        <begin position="343"/>
        <end position="355"/>
    </location>
</feature>
<gene>
    <name evidence="3" type="primary">LOC114041935</name>
</gene>
<dbReference type="GO" id="GO:0008017">
    <property type="term" value="F:microtubule binding"/>
    <property type="evidence" value="ECO:0007669"/>
    <property type="project" value="TreeGrafter"/>
</dbReference>
<feature type="chain" id="PRO_5021220905" description="BRCA1-A complex subunit Abraxas 1" evidence="2">
    <location>
        <begin position="28"/>
        <end position="381"/>
    </location>
</feature>
<dbReference type="GO" id="GO:0005634">
    <property type="term" value="C:nucleus"/>
    <property type="evidence" value="ECO:0007669"/>
    <property type="project" value="TreeGrafter"/>
</dbReference>
<dbReference type="GO" id="GO:0031593">
    <property type="term" value="F:polyubiquitin modification-dependent protein binding"/>
    <property type="evidence" value="ECO:0007669"/>
    <property type="project" value="TreeGrafter"/>
</dbReference>
<evidence type="ECO:0008006" key="5">
    <source>
        <dbReference type="Google" id="ProtNLM"/>
    </source>
</evidence>
<keyword evidence="2" id="KW-0732">Signal</keyword>
<dbReference type="OMA" id="GIKEYMQ"/>
<dbReference type="GeneTree" id="ENSGT00530000063424"/>
<protein>
    <recommendedName>
        <fullName evidence="5">BRCA1-A complex subunit Abraxas 1</fullName>
    </recommendedName>
</protein>
<dbReference type="GO" id="GO:0090307">
    <property type="term" value="P:mitotic spindle assembly"/>
    <property type="evidence" value="ECO:0007669"/>
    <property type="project" value="TreeGrafter"/>
</dbReference>
<dbReference type="GO" id="GO:0008608">
    <property type="term" value="P:attachment of spindle microtubules to kinetochore"/>
    <property type="evidence" value="ECO:0007669"/>
    <property type="project" value="TreeGrafter"/>
</dbReference>
<proteinExistence type="predicted"/>